<evidence type="ECO:0000256" key="5">
    <source>
        <dbReference type="ARBA" id="ARBA00022925"/>
    </source>
</evidence>
<dbReference type="CDD" id="cd15079">
    <property type="entry name" value="7tmA_photoreceptors_insect"/>
    <property type="match status" value="1"/>
</dbReference>
<evidence type="ECO:0000256" key="1">
    <source>
        <dbReference type="ARBA" id="ARBA00004141"/>
    </source>
</evidence>
<feature type="transmembrane region" description="Helical" evidence="14">
    <location>
        <begin position="106"/>
        <end position="133"/>
    </location>
</feature>
<dbReference type="InterPro" id="IPR001760">
    <property type="entry name" value="Opsin"/>
</dbReference>
<proteinExistence type="inferred from homology"/>
<dbReference type="InterPro" id="IPR017452">
    <property type="entry name" value="GPCR_Rhodpsn_7TM"/>
</dbReference>
<dbReference type="GO" id="GO:0016020">
    <property type="term" value="C:membrane"/>
    <property type="evidence" value="ECO:0007669"/>
    <property type="project" value="UniProtKB-SubCell"/>
</dbReference>
<dbReference type="GO" id="GO:0004930">
    <property type="term" value="F:G protein-coupled receptor activity"/>
    <property type="evidence" value="ECO:0007669"/>
    <property type="project" value="UniProtKB-KW"/>
</dbReference>
<evidence type="ECO:0000256" key="2">
    <source>
        <dbReference type="ARBA" id="ARBA00022543"/>
    </source>
</evidence>
<evidence type="ECO:0000256" key="10">
    <source>
        <dbReference type="ARBA" id="ARBA00023157"/>
    </source>
</evidence>
<evidence type="ECO:0000256" key="9">
    <source>
        <dbReference type="ARBA" id="ARBA00023136"/>
    </source>
</evidence>
<dbReference type="PROSITE" id="PS50262">
    <property type="entry name" value="G_PROTEIN_RECEP_F1_2"/>
    <property type="match status" value="1"/>
</dbReference>
<evidence type="ECO:0000256" key="14">
    <source>
        <dbReference type="RuleBase" id="RU004951"/>
    </source>
</evidence>
<dbReference type="InterPro" id="IPR000276">
    <property type="entry name" value="GPCR_Rhodpsn"/>
</dbReference>
<dbReference type="FunFam" id="1.20.1070.10:FF:000044">
    <property type="entry name" value="Opsin, ultraviolet-sensitive"/>
    <property type="match status" value="1"/>
</dbReference>
<keyword evidence="9 14" id="KW-0472">Membrane</keyword>
<keyword evidence="5 14" id="KW-0681">Retinal protein</keyword>
<dbReference type="EMBL" id="JAFNEN010000059">
    <property type="protein sequence ID" value="KAG8197113.1"/>
    <property type="molecule type" value="Genomic_DNA"/>
</dbReference>
<name>A0AAV6VLM4_9ARAC</name>
<keyword evidence="13" id="KW-0844">Vision</keyword>
<dbReference type="PROSITE" id="PS00237">
    <property type="entry name" value="G_PROTEIN_RECEP_F1_1"/>
    <property type="match status" value="1"/>
</dbReference>
<protein>
    <recommendedName>
        <fullName evidence="15">G-protein coupled receptors family 1 profile domain-containing protein</fullName>
    </recommendedName>
</protein>
<feature type="domain" description="G-protein coupled receptors family 1 profile" evidence="15">
    <location>
        <begin position="125"/>
        <end position="391"/>
    </location>
</feature>
<evidence type="ECO:0000256" key="3">
    <source>
        <dbReference type="ARBA" id="ARBA00022606"/>
    </source>
</evidence>
<dbReference type="AlphaFoldDB" id="A0AAV6VLM4"/>
<keyword evidence="2 14" id="KW-0600">Photoreceptor protein</keyword>
<gene>
    <name evidence="16" type="ORF">JTE90_004373</name>
</gene>
<keyword evidence="11 14" id="KW-0675">Receptor</keyword>
<dbReference type="PRINTS" id="PR00237">
    <property type="entry name" value="GPCRRHODOPSN"/>
</dbReference>
<dbReference type="SUPFAM" id="SSF81321">
    <property type="entry name" value="Family A G protein-coupled receptor-like"/>
    <property type="match status" value="1"/>
</dbReference>
<dbReference type="Gene3D" id="1.20.1070.10">
    <property type="entry name" value="Rhodopsin 7-helix transmembrane proteins"/>
    <property type="match status" value="1"/>
</dbReference>
<sequence>MVVGVKSPANFWNIEDLIEPFNFNSNLSSIQSPSKQIHKMLYNFSGMHQMGQMGMGVQNIQQNVGFQEDLEGPPNWCYETRFNGWNAPPDVYVDPYWRQFRAPAPYLHYLLGILYVILMSVSLIGNGMVVYIFMVSRSLRTPANMFVIGLAMSDLLMMAKTPVFIYNSFHLGPVFGHVGCVIYGVVGAYSGLGSAFCNAIISFDRYRVIVHPFSKTGMTMNKAIGILVLIYLYITPFALLPAFEIWSRFVPEGFLTSCAADFFMHDFNGRSYIVGTWFFGWCIPIFIVLYCYARIFMAVRNHEHQVKEQARKMNVDSIRSNAAMNSSSAEIRIAKTAFCLIVMFLFSWVPYILVAFIAGFSDPAARKITPVLSMIPAMTLKASACFDPFFYAINHPRYRLELQKRMPWMCINEKPEPTQNDDVSKNTEHA</sequence>
<keyword evidence="3 14" id="KW-0716">Sensory transduction</keyword>
<evidence type="ECO:0000256" key="6">
    <source>
        <dbReference type="ARBA" id="ARBA00022989"/>
    </source>
</evidence>
<keyword evidence="17" id="KW-1185">Reference proteome</keyword>
<evidence type="ECO:0000256" key="7">
    <source>
        <dbReference type="ARBA" id="ARBA00022991"/>
    </source>
</evidence>
<evidence type="ECO:0000313" key="16">
    <source>
        <dbReference type="EMBL" id="KAG8197113.1"/>
    </source>
</evidence>
<comment type="caution">
    <text evidence="16">The sequence shown here is derived from an EMBL/GenBank/DDBJ whole genome shotgun (WGS) entry which is preliminary data.</text>
</comment>
<evidence type="ECO:0000256" key="4">
    <source>
        <dbReference type="ARBA" id="ARBA00022692"/>
    </source>
</evidence>
<dbReference type="PRINTS" id="PR00577">
    <property type="entry name" value="OPSINRH3RH4"/>
</dbReference>
<dbReference type="InterPro" id="IPR050125">
    <property type="entry name" value="GPCR_opsins"/>
</dbReference>
<keyword evidence="6 14" id="KW-1133">Transmembrane helix</keyword>
<dbReference type="PANTHER" id="PTHR24240">
    <property type="entry name" value="OPSIN"/>
    <property type="match status" value="1"/>
</dbReference>
<keyword evidence="12 14" id="KW-0807">Transducer</keyword>
<feature type="transmembrane region" description="Helical" evidence="14">
    <location>
        <begin position="224"/>
        <end position="243"/>
    </location>
</feature>
<accession>A0AAV6VLM4</accession>
<dbReference type="Proteomes" id="UP000827092">
    <property type="component" value="Unassembled WGS sequence"/>
</dbReference>
<feature type="transmembrane region" description="Helical" evidence="14">
    <location>
        <begin position="337"/>
        <end position="359"/>
    </location>
</feature>
<dbReference type="GO" id="GO:0009881">
    <property type="term" value="F:photoreceptor activity"/>
    <property type="evidence" value="ECO:0007669"/>
    <property type="project" value="UniProtKB-KW"/>
</dbReference>
<comment type="caution">
    <text evidence="14">Lacks conserved residue(s) required for the propagation of feature annotation.</text>
</comment>
<keyword evidence="7 14" id="KW-0157">Chromophore</keyword>
<keyword evidence="10" id="KW-1015">Disulfide bond</keyword>
<evidence type="ECO:0000256" key="13">
    <source>
        <dbReference type="ARBA" id="ARBA00023305"/>
    </source>
</evidence>
<evidence type="ECO:0000313" key="17">
    <source>
        <dbReference type="Proteomes" id="UP000827092"/>
    </source>
</evidence>
<comment type="similarity">
    <text evidence="14">Belongs to the G-protein coupled receptor 1 family. Opsin subfamily.</text>
</comment>
<dbReference type="PRINTS" id="PR00238">
    <property type="entry name" value="OPSIN"/>
</dbReference>
<organism evidence="16 17">
    <name type="scientific">Oedothorax gibbosus</name>
    <dbReference type="NCBI Taxonomy" id="931172"/>
    <lineage>
        <taxon>Eukaryota</taxon>
        <taxon>Metazoa</taxon>
        <taxon>Ecdysozoa</taxon>
        <taxon>Arthropoda</taxon>
        <taxon>Chelicerata</taxon>
        <taxon>Arachnida</taxon>
        <taxon>Araneae</taxon>
        <taxon>Araneomorphae</taxon>
        <taxon>Entelegynae</taxon>
        <taxon>Araneoidea</taxon>
        <taxon>Linyphiidae</taxon>
        <taxon>Erigoninae</taxon>
        <taxon>Oedothorax</taxon>
    </lineage>
</organism>
<evidence type="ECO:0000256" key="8">
    <source>
        <dbReference type="ARBA" id="ARBA00023040"/>
    </source>
</evidence>
<feature type="transmembrane region" description="Helical" evidence="14">
    <location>
        <begin position="272"/>
        <end position="293"/>
    </location>
</feature>
<feature type="transmembrane region" description="Helical" evidence="14">
    <location>
        <begin position="181"/>
        <end position="203"/>
    </location>
</feature>
<evidence type="ECO:0000256" key="11">
    <source>
        <dbReference type="ARBA" id="ARBA00023170"/>
    </source>
</evidence>
<keyword evidence="8 14" id="KW-0297">G-protein coupled receptor</keyword>
<dbReference type="Pfam" id="PF00001">
    <property type="entry name" value="7tm_1"/>
    <property type="match status" value="1"/>
</dbReference>
<evidence type="ECO:0000256" key="12">
    <source>
        <dbReference type="ARBA" id="ARBA00023224"/>
    </source>
</evidence>
<keyword evidence="4 14" id="KW-0812">Transmembrane</keyword>
<evidence type="ECO:0000259" key="15">
    <source>
        <dbReference type="PROSITE" id="PS50262"/>
    </source>
</evidence>
<dbReference type="GO" id="GO:0007601">
    <property type="term" value="P:visual perception"/>
    <property type="evidence" value="ECO:0007669"/>
    <property type="project" value="UniProtKB-KW"/>
</dbReference>
<reference evidence="16 17" key="1">
    <citation type="journal article" date="2022" name="Nat. Ecol. Evol.">
        <title>A masculinizing supergene underlies an exaggerated male reproductive morph in a spider.</title>
        <authorList>
            <person name="Hendrickx F."/>
            <person name="De Corte Z."/>
            <person name="Sonet G."/>
            <person name="Van Belleghem S.M."/>
            <person name="Kostlbacher S."/>
            <person name="Vangestel C."/>
        </authorList>
    </citation>
    <scope>NUCLEOTIDE SEQUENCE [LARGE SCALE GENOMIC DNA]</scope>
    <source>
        <strain evidence="16">W744_W776</strain>
    </source>
</reference>
<feature type="transmembrane region" description="Helical" evidence="14">
    <location>
        <begin position="145"/>
        <end position="169"/>
    </location>
</feature>
<comment type="subcellular location">
    <subcellularLocation>
        <location evidence="1 14">Membrane</location>
        <topology evidence="1 14">Multi-pass membrane protein</topology>
    </subcellularLocation>
</comment>
<dbReference type="GO" id="GO:0007602">
    <property type="term" value="P:phototransduction"/>
    <property type="evidence" value="ECO:0007669"/>
    <property type="project" value="UniProtKB-KW"/>
</dbReference>